<evidence type="ECO:0000313" key="1">
    <source>
        <dbReference type="EMBL" id="MCI97408.1"/>
    </source>
</evidence>
<evidence type="ECO:0000313" key="2">
    <source>
        <dbReference type="Proteomes" id="UP000265520"/>
    </source>
</evidence>
<sequence length="34" mass="3546">KMSTLTPTEMRAYVLAAREKKAQAAAAAAAIVDP</sequence>
<dbReference type="AlphaFoldDB" id="A0A392W9Q6"/>
<reference evidence="1 2" key="1">
    <citation type="journal article" date="2018" name="Front. Plant Sci.">
        <title>Red Clover (Trifolium pratense) and Zigzag Clover (T. medium) - A Picture of Genomic Similarities and Differences.</title>
        <authorList>
            <person name="Dluhosova J."/>
            <person name="Istvanek J."/>
            <person name="Nedelnik J."/>
            <person name="Repkova J."/>
        </authorList>
    </citation>
    <scope>NUCLEOTIDE SEQUENCE [LARGE SCALE GENOMIC DNA]</scope>
    <source>
        <strain evidence="2">cv. 10/8</strain>
        <tissue evidence="1">Leaf</tissue>
    </source>
</reference>
<proteinExistence type="predicted"/>
<feature type="non-terminal residue" evidence="1">
    <location>
        <position position="1"/>
    </location>
</feature>
<protein>
    <submittedName>
        <fullName evidence="1">Uncharacterized protein</fullName>
    </submittedName>
</protein>
<dbReference type="Proteomes" id="UP000265520">
    <property type="component" value="Unassembled WGS sequence"/>
</dbReference>
<name>A0A392W9Q6_9FABA</name>
<organism evidence="1 2">
    <name type="scientific">Trifolium medium</name>
    <dbReference type="NCBI Taxonomy" id="97028"/>
    <lineage>
        <taxon>Eukaryota</taxon>
        <taxon>Viridiplantae</taxon>
        <taxon>Streptophyta</taxon>
        <taxon>Embryophyta</taxon>
        <taxon>Tracheophyta</taxon>
        <taxon>Spermatophyta</taxon>
        <taxon>Magnoliopsida</taxon>
        <taxon>eudicotyledons</taxon>
        <taxon>Gunneridae</taxon>
        <taxon>Pentapetalae</taxon>
        <taxon>rosids</taxon>
        <taxon>fabids</taxon>
        <taxon>Fabales</taxon>
        <taxon>Fabaceae</taxon>
        <taxon>Papilionoideae</taxon>
        <taxon>50 kb inversion clade</taxon>
        <taxon>NPAAA clade</taxon>
        <taxon>Hologalegina</taxon>
        <taxon>IRL clade</taxon>
        <taxon>Trifolieae</taxon>
        <taxon>Trifolium</taxon>
    </lineage>
</organism>
<dbReference type="EMBL" id="LXQA011442369">
    <property type="protein sequence ID" value="MCI97408.1"/>
    <property type="molecule type" value="Genomic_DNA"/>
</dbReference>
<accession>A0A392W9Q6</accession>
<feature type="non-terminal residue" evidence="1">
    <location>
        <position position="34"/>
    </location>
</feature>
<comment type="caution">
    <text evidence="1">The sequence shown here is derived from an EMBL/GenBank/DDBJ whole genome shotgun (WGS) entry which is preliminary data.</text>
</comment>
<keyword evidence="2" id="KW-1185">Reference proteome</keyword>